<comment type="subcellular location">
    <subcellularLocation>
        <location evidence="1">Membrane</location>
        <topology evidence="1">Multi-pass membrane protein</topology>
    </subcellularLocation>
</comment>
<dbReference type="FunFam" id="3.40.50.300:FF:000337">
    <property type="entry name" value="ABC transporter G family member 22"/>
    <property type="match status" value="1"/>
</dbReference>
<comment type="similarity">
    <text evidence="2">Belongs to the ABC transporter superfamily. ABCG family. Eye pigment precursor importer (TC 3.A.1.204) subfamily.</text>
</comment>
<evidence type="ECO:0000256" key="5">
    <source>
        <dbReference type="ARBA" id="ARBA00022741"/>
    </source>
</evidence>
<reference evidence="11" key="1">
    <citation type="journal article" date="2020" name="Plant Biotechnol. J.">
        <title>The pomegranate (Punica granatum L.) draft genome dissects genetic divergence between soft- and hard-seeded cultivars.</title>
        <authorList>
            <person name="Luo X."/>
            <person name="Li H."/>
            <person name="Wu Z."/>
            <person name="Yao W."/>
            <person name="Zhao P."/>
            <person name="Cao D."/>
            <person name="Yu H."/>
            <person name="Li K."/>
            <person name="Poudel K."/>
            <person name="Zhao D."/>
            <person name="Zhang F."/>
            <person name="Xia X."/>
            <person name="Chen L."/>
            <person name="Wang Q."/>
            <person name="Jing D."/>
            <person name="Cao S."/>
        </authorList>
    </citation>
    <scope>NUCLEOTIDE SEQUENCE [LARGE SCALE GENOMIC DNA]</scope>
    <source>
        <strain evidence="11">cv. Tunisia</strain>
    </source>
</reference>
<keyword evidence="3" id="KW-0813">Transport</keyword>
<feature type="transmembrane region" description="Helical" evidence="9">
    <location>
        <begin position="403"/>
        <end position="422"/>
    </location>
</feature>
<feature type="transmembrane region" description="Helical" evidence="9">
    <location>
        <begin position="475"/>
        <end position="501"/>
    </location>
</feature>
<dbReference type="GeneID" id="116187392"/>
<evidence type="ECO:0000256" key="1">
    <source>
        <dbReference type="ARBA" id="ARBA00004141"/>
    </source>
</evidence>
<dbReference type="Pfam" id="PF00005">
    <property type="entry name" value="ABC_tran"/>
    <property type="match status" value="1"/>
</dbReference>
<evidence type="ECO:0000256" key="7">
    <source>
        <dbReference type="ARBA" id="ARBA00022989"/>
    </source>
</evidence>
<reference evidence="12" key="2">
    <citation type="submission" date="2025-08" db="UniProtKB">
        <authorList>
            <consortium name="RefSeq"/>
        </authorList>
    </citation>
    <scope>IDENTIFICATION</scope>
    <source>
        <tissue evidence="12">Leaf</tissue>
    </source>
</reference>
<dbReference type="InterPro" id="IPR003439">
    <property type="entry name" value="ABC_transporter-like_ATP-bd"/>
</dbReference>
<keyword evidence="8 9" id="KW-0472">Membrane</keyword>
<protein>
    <submittedName>
        <fullName evidence="12">ABC transporter G family member 9-like</fullName>
    </submittedName>
</protein>
<dbReference type="SMART" id="SM00382">
    <property type="entry name" value="AAA"/>
    <property type="match status" value="1"/>
</dbReference>
<accession>A0A6P8BNM2</accession>
<dbReference type="Pfam" id="PF19055">
    <property type="entry name" value="ABC2_membrane_7"/>
    <property type="match status" value="1"/>
</dbReference>
<dbReference type="InterPro" id="IPR027417">
    <property type="entry name" value="P-loop_NTPase"/>
</dbReference>
<feature type="transmembrane region" description="Helical" evidence="9">
    <location>
        <begin position="541"/>
        <end position="560"/>
    </location>
</feature>
<dbReference type="CDD" id="cd03213">
    <property type="entry name" value="ABCG_EPDR"/>
    <property type="match status" value="1"/>
</dbReference>
<dbReference type="Proteomes" id="UP000515151">
    <property type="component" value="Chromosome 8"/>
</dbReference>
<keyword evidence="11" id="KW-1185">Reference proteome</keyword>
<dbReference type="InterPro" id="IPR003593">
    <property type="entry name" value="AAA+_ATPase"/>
</dbReference>
<dbReference type="InterPro" id="IPR050352">
    <property type="entry name" value="ABCG_transporters"/>
</dbReference>
<evidence type="ECO:0000313" key="12">
    <source>
        <dbReference type="RefSeq" id="XP_031371919.1"/>
    </source>
</evidence>
<dbReference type="PANTHER" id="PTHR48041:SF22">
    <property type="entry name" value="ABC TRANSPORTER G FAMILY MEMBER 9"/>
    <property type="match status" value="1"/>
</dbReference>
<organism evidence="11 12">
    <name type="scientific">Punica granatum</name>
    <name type="common">Pomegranate</name>
    <dbReference type="NCBI Taxonomy" id="22663"/>
    <lineage>
        <taxon>Eukaryota</taxon>
        <taxon>Viridiplantae</taxon>
        <taxon>Streptophyta</taxon>
        <taxon>Embryophyta</taxon>
        <taxon>Tracheophyta</taxon>
        <taxon>Spermatophyta</taxon>
        <taxon>Magnoliopsida</taxon>
        <taxon>eudicotyledons</taxon>
        <taxon>Gunneridae</taxon>
        <taxon>Pentapetalae</taxon>
        <taxon>rosids</taxon>
        <taxon>malvids</taxon>
        <taxon>Myrtales</taxon>
        <taxon>Lythraceae</taxon>
        <taxon>Punica</taxon>
    </lineage>
</organism>
<name>A0A6P8BNM2_PUNGR</name>
<dbReference type="InterPro" id="IPR017871">
    <property type="entry name" value="ABC_transporter-like_CS"/>
</dbReference>
<gene>
    <name evidence="12" type="primary">LOC116187392</name>
</gene>
<dbReference type="GO" id="GO:0005886">
    <property type="term" value="C:plasma membrane"/>
    <property type="evidence" value="ECO:0007669"/>
    <property type="project" value="TreeGrafter"/>
</dbReference>
<evidence type="ECO:0000256" key="3">
    <source>
        <dbReference type="ARBA" id="ARBA00022448"/>
    </source>
</evidence>
<feature type="domain" description="ABC transporter" evidence="10">
    <location>
        <begin position="48"/>
        <end position="308"/>
    </location>
</feature>
<dbReference type="Gene3D" id="3.40.50.300">
    <property type="entry name" value="P-loop containing nucleotide triphosphate hydrolases"/>
    <property type="match status" value="1"/>
</dbReference>
<dbReference type="PROSITE" id="PS00211">
    <property type="entry name" value="ABC_TRANSPORTER_1"/>
    <property type="match status" value="1"/>
</dbReference>
<keyword evidence="6" id="KW-0067">ATP-binding</keyword>
<evidence type="ECO:0000313" key="11">
    <source>
        <dbReference type="Proteomes" id="UP000515151"/>
    </source>
</evidence>
<dbReference type="GO" id="GO:0140359">
    <property type="term" value="F:ABC-type transporter activity"/>
    <property type="evidence" value="ECO:0007669"/>
    <property type="project" value="InterPro"/>
</dbReference>
<proteinExistence type="inferred from homology"/>
<sequence>MSYMMRDQTGENLEAQTTIRKGADQGHQDESAATITFSDMKPTRPVTLKFQDIVYTVNIRKKGSLLSSFAKVQKPEAKMILNGISGIVSPGEVLAMLGPSGSGKTTLLTALGGRLESGKLTGSITYNNRPFSNLLKRNTGFVTQDDIMYPHLTVTETLVFTALLRLPRTYTKEEKVAHAEAVISQLGLTKCKNIIIGGYKNKLLRGVSGGERKRVSIGQEMLINPSLLLLDEPTSGLDSTTAQRIVKKLWELASEGRRTVVMTIHQPSSRIFYMFHKVMVLSEGRPLYFGLGSEVMQYFSTVGYTPSVAMNPADFLLDLANGVAPEDELKDKGSVKQALVSAYKDHLGDRLKQELLEDDKGLDSGQRGEDKNTGEWATTWWDQFSILLRRGVKERKHQSFSGIKMAQVLVVALISGLLWWQSDAAHLQDKIGLLFFYSAFWGFFPLFQAIFTFPEERLMLEKERSSGMYKLSSYFMSRIVGDLPMELVLPTIFMVITYFMAGFKPTVAYFMSTLFTLLYSVLVAQGLGLAIGALVMDQKAATTFGSVLMLSFLLAGGYYVQNVPPFIAWIRYISISHYTYKLLLGSQFRPNETYPCGARRDCLVGEFPSIKKVGLDGQASAIVALGIMLVGYRLIAYVALMRIGVTKSKKR</sequence>
<dbReference type="Pfam" id="PF01061">
    <property type="entry name" value="ABC2_membrane"/>
    <property type="match status" value="1"/>
</dbReference>
<evidence type="ECO:0000256" key="2">
    <source>
        <dbReference type="ARBA" id="ARBA00005814"/>
    </source>
</evidence>
<feature type="transmembrane region" description="Helical" evidence="9">
    <location>
        <begin position="434"/>
        <end position="454"/>
    </location>
</feature>
<keyword evidence="4 9" id="KW-0812">Transmembrane</keyword>
<evidence type="ECO:0000256" key="9">
    <source>
        <dbReference type="SAM" id="Phobius"/>
    </source>
</evidence>
<evidence type="ECO:0000256" key="8">
    <source>
        <dbReference type="ARBA" id="ARBA00023136"/>
    </source>
</evidence>
<dbReference type="GO" id="GO:0005524">
    <property type="term" value="F:ATP binding"/>
    <property type="evidence" value="ECO:0007669"/>
    <property type="project" value="UniProtKB-KW"/>
</dbReference>
<feature type="transmembrane region" description="Helical" evidence="9">
    <location>
        <begin position="507"/>
        <end position="534"/>
    </location>
</feature>
<dbReference type="SUPFAM" id="SSF52540">
    <property type="entry name" value="P-loop containing nucleoside triphosphate hydrolases"/>
    <property type="match status" value="1"/>
</dbReference>
<dbReference type="PANTHER" id="PTHR48041">
    <property type="entry name" value="ABC TRANSPORTER G FAMILY MEMBER 28"/>
    <property type="match status" value="1"/>
</dbReference>
<evidence type="ECO:0000259" key="10">
    <source>
        <dbReference type="PROSITE" id="PS50893"/>
    </source>
</evidence>
<keyword evidence="7 9" id="KW-1133">Transmembrane helix</keyword>
<dbReference type="InterPro" id="IPR013525">
    <property type="entry name" value="ABC2_TM"/>
</dbReference>
<keyword evidence="5" id="KW-0547">Nucleotide-binding</keyword>
<evidence type="ECO:0000256" key="4">
    <source>
        <dbReference type="ARBA" id="ARBA00022692"/>
    </source>
</evidence>
<dbReference type="GO" id="GO:0016887">
    <property type="term" value="F:ATP hydrolysis activity"/>
    <property type="evidence" value="ECO:0007669"/>
    <property type="project" value="InterPro"/>
</dbReference>
<dbReference type="RefSeq" id="XP_031371919.1">
    <property type="nucleotide sequence ID" value="XM_031516059.1"/>
</dbReference>
<feature type="transmembrane region" description="Helical" evidence="9">
    <location>
        <begin position="621"/>
        <end position="645"/>
    </location>
</feature>
<dbReference type="AlphaFoldDB" id="A0A6P8BNM2"/>
<dbReference type="PROSITE" id="PS50893">
    <property type="entry name" value="ABC_TRANSPORTER_2"/>
    <property type="match status" value="1"/>
</dbReference>
<dbReference type="InterPro" id="IPR043926">
    <property type="entry name" value="ABCG_dom"/>
</dbReference>
<dbReference type="OrthoDB" id="66620at2759"/>
<evidence type="ECO:0000256" key="6">
    <source>
        <dbReference type="ARBA" id="ARBA00022840"/>
    </source>
</evidence>